<dbReference type="RefSeq" id="WP_044189489.1">
    <property type="nucleotide sequence ID" value="NZ_JMCB01000006.1"/>
</dbReference>
<dbReference type="GO" id="GO:0003700">
    <property type="term" value="F:DNA-binding transcription factor activity"/>
    <property type="evidence" value="ECO:0007669"/>
    <property type="project" value="InterPro"/>
</dbReference>
<dbReference type="Gene3D" id="1.10.10.10">
    <property type="entry name" value="Winged helix-like DNA-binding domain superfamily/Winged helix DNA-binding domain"/>
    <property type="match status" value="1"/>
</dbReference>
<dbReference type="InterPro" id="IPR036390">
    <property type="entry name" value="WH_DNA-bd_sf"/>
</dbReference>
<keyword evidence="4" id="KW-0804">Transcription</keyword>
<dbReference type="Pfam" id="PF00126">
    <property type="entry name" value="HTH_1"/>
    <property type="match status" value="1"/>
</dbReference>
<comment type="similarity">
    <text evidence="1">Belongs to the LysR transcriptional regulatory family.</text>
</comment>
<organism evidence="6 7">
    <name type="scientific">Hyalangium minutum</name>
    <dbReference type="NCBI Taxonomy" id="394096"/>
    <lineage>
        <taxon>Bacteria</taxon>
        <taxon>Pseudomonadati</taxon>
        <taxon>Myxococcota</taxon>
        <taxon>Myxococcia</taxon>
        <taxon>Myxococcales</taxon>
        <taxon>Cystobacterineae</taxon>
        <taxon>Archangiaceae</taxon>
        <taxon>Hyalangium</taxon>
    </lineage>
</organism>
<evidence type="ECO:0000259" key="5">
    <source>
        <dbReference type="PROSITE" id="PS50931"/>
    </source>
</evidence>
<dbReference type="Pfam" id="PF03466">
    <property type="entry name" value="LysR_substrate"/>
    <property type="match status" value="1"/>
</dbReference>
<evidence type="ECO:0000256" key="2">
    <source>
        <dbReference type="ARBA" id="ARBA00023015"/>
    </source>
</evidence>
<dbReference type="SUPFAM" id="SSF53850">
    <property type="entry name" value="Periplasmic binding protein-like II"/>
    <property type="match status" value="1"/>
</dbReference>
<feature type="domain" description="HTH lysR-type" evidence="5">
    <location>
        <begin position="10"/>
        <end position="59"/>
    </location>
</feature>
<comment type="caution">
    <text evidence="6">The sequence shown here is derived from an EMBL/GenBank/DDBJ whole genome shotgun (WGS) entry which is preliminary data.</text>
</comment>
<dbReference type="AlphaFoldDB" id="A0A085WLM9"/>
<name>A0A085WLM9_9BACT</name>
<evidence type="ECO:0000256" key="3">
    <source>
        <dbReference type="ARBA" id="ARBA00023125"/>
    </source>
</evidence>
<evidence type="ECO:0000256" key="4">
    <source>
        <dbReference type="ARBA" id="ARBA00023163"/>
    </source>
</evidence>
<reference evidence="6 7" key="1">
    <citation type="submission" date="2014-04" db="EMBL/GenBank/DDBJ databases">
        <title>Genome assembly of Hyalangium minutum DSM 14724.</title>
        <authorList>
            <person name="Sharma G."/>
            <person name="Subramanian S."/>
        </authorList>
    </citation>
    <scope>NUCLEOTIDE SEQUENCE [LARGE SCALE GENOMIC DNA]</scope>
    <source>
        <strain evidence="6 7">DSM 14724</strain>
    </source>
</reference>
<dbReference type="InterPro" id="IPR058163">
    <property type="entry name" value="LysR-type_TF_proteobact-type"/>
</dbReference>
<dbReference type="EMBL" id="JMCB01000006">
    <property type="protein sequence ID" value="KFE68592.1"/>
    <property type="molecule type" value="Genomic_DNA"/>
</dbReference>
<keyword evidence="7" id="KW-1185">Reference proteome</keyword>
<keyword evidence="2" id="KW-0805">Transcription regulation</keyword>
<evidence type="ECO:0000313" key="7">
    <source>
        <dbReference type="Proteomes" id="UP000028725"/>
    </source>
</evidence>
<dbReference type="OrthoDB" id="5416547at2"/>
<dbReference type="GO" id="GO:0006351">
    <property type="term" value="P:DNA-templated transcription"/>
    <property type="evidence" value="ECO:0007669"/>
    <property type="project" value="TreeGrafter"/>
</dbReference>
<dbReference type="PANTHER" id="PTHR30537:SF72">
    <property type="entry name" value="LYSR FAMILY TRANSCRIPTIONAL REGULATOR"/>
    <property type="match status" value="1"/>
</dbReference>
<dbReference type="STRING" id="394096.DB31_7829"/>
<dbReference type="InterPro" id="IPR000847">
    <property type="entry name" value="LysR_HTH_N"/>
</dbReference>
<sequence length="298" mass="33352">MDLFSGVLPFLHTAEERSFRKAAAQLGVTTAAVSKAVARLEADLGITLLHRTSRHVSLTPEGATFLEHCREAVTRLQAGRELLAQAQKVAEGELKVSMPLILGRVVVPELGRLSARHPRLSFNLSLTDRFSRLAEESVDVAVRIGELEDSSLVSRTLRVPQWVTVASPAYLGRSGTPRHYKELERHACLKFVTPAGISREWEFRDRREARPRTVRTPDSFRIDHGELLVEAAVSGLGICQAFDFMVTEHLRAGRLVEVLAPYAAEGPPIRALCLPRRQSTPRVRVFLDFLQQVLRRER</sequence>
<gene>
    <name evidence="6" type="ORF">DB31_7829</name>
</gene>
<dbReference type="SUPFAM" id="SSF46785">
    <property type="entry name" value="Winged helix' DNA-binding domain"/>
    <property type="match status" value="1"/>
</dbReference>
<accession>A0A085WLM9</accession>
<dbReference type="CDD" id="cd08422">
    <property type="entry name" value="PBP2_CrgA_like"/>
    <property type="match status" value="1"/>
</dbReference>
<proteinExistence type="inferred from homology"/>
<dbReference type="FunFam" id="1.10.10.10:FF:000001">
    <property type="entry name" value="LysR family transcriptional regulator"/>
    <property type="match status" value="1"/>
</dbReference>
<protein>
    <submittedName>
        <fullName evidence="6">Transcriptional regulator, LysR family protein</fullName>
    </submittedName>
</protein>
<dbReference type="Gene3D" id="3.40.190.290">
    <property type="match status" value="1"/>
</dbReference>
<dbReference type="Proteomes" id="UP000028725">
    <property type="component" value="Unassembled WGS sequence"/>
</dbReference>
<dbReference type="PANTHER" id="PTHR30537">
    <property type="entry name" value="HTH-TYPE TRANSCRIPTIONAL REGULATOR"/>
    <property type="match status" value="1"/>
</dbReference>
<dbReference type="InterPro" id="IPR036388">
    <property type="entry name" value="WH-like_DNA-bd_sf"/>
</dbReference>
<dbReference type="PATRIC" id="fig|394096.3.peg.3870"/>
<dbReference type="InterPro" id="IPR005119">
    <property type="entry name" value="LysR_subst-bd"/>
</dbReference>
<evidence type="ECO:0000256" key="1">
    <source>
        <dbReference type="ARBA" id="ARBA00009437"/>
    </source>
</evidence>
<evidence type="ECO:0000313" key="6">
    <source>
        <dbReference type="EMBL" id="KFE68592.1"/>
    </source>
</evidence>
<dbReference type="GO" id="GO:0043565">
    <property type="term" value="F:sequence-specific DNA binding"/>
    <property type="evidence" value="ECO:0007669"/>
    <property type="project" value="TreeGrafter"/>
</dbReference>
<dbReference type="PROSITE" id="PS50931">
    <property type="entry name" value="HTH_LYSR"/>
    <property type="match status" value="1"/>
</dbReference>
<keyword evidence="3" id="KW-0238">DNA-binding</keyword>